<name>A0ABP9QMB3_9PSEU</name>
<proteinExistence type="predicted"/>
<feature type="transmembrane region" description="Helical" evidence="1">
    <location>
        <begin position="81"/>
        <end position="100"/>
    </location>
</feature>
<keyword evidence="1" id="KW-1133">Transmembrane helix</keyword>
<keyword evidence="1" id="KW-0812">Transmembrane</keyword>
<keyword evidence="3" id="KW-1185">Reference proteome</keyword>
<dbReference type="Proteomes" id="UP001428817">
    <property type="component" value="Unassembled WGS sequence"/>
</dbReference>
<accession>A0ABP9QMB3</accession>
<evidence type="ECO:0000256" key="1">
    <source>
        <dbReference type="SAM" id="Phobius"/>
    </source>
</evidence>
<evidence type="ECO:0000313" key="3">
    <source>
        <dbReference type="Proteomes" id="UP001428817"/>
    </source>
</evidence>
<gene>
    <name evidence="2" type="ORF">GCM10023321_52610</name>
</gene>
<dbReference type="RefSeq" id="WP_185062361.1">
    <property type="nucleotide sequence ID" value="NZ_BAABJP010000030.1"/>
</dbReference>
<feature type="transmembrane region" description="Helical" evidence="1">
    <location>
        <begin position="57"/>
        <end position="75"/>
    </location>
</feature>
<evidence type="ECO:0008006" key="4">
    <source>
        <dbReference type="Google" id="ProtNLM"/>
    </source>
</evidence>
<evidence type="ECO:0000313" key="2">
    <source>
        <dbReference type="EMBL" id="GAA5164320.1"/>
    </source>
</evidence>
<organism evidence="2 3">
    <name type="scientific">Pseudonocardia eucalypti</name>
    <dbReference type="NCBI Taxonomy" id="648755"/>
    <lineage>
        <taxon>Bacteria</taxon>
        <taxon>Bacillati</taxon>
        <taxon>Actinomycetota</taxon>
        <taxon>Actinomycetes</taxon>
        <taxon>Pseudonocardiales</taxon>
        <taxon>Pseudonocardiaceae</taxon>
        <taxon>Pseudonocardia</taxon>
    </lineage>
</organism>
<comment type="caution">
    <text evidence="2">The sequence shown here is derived from an EMBL/GenBank/DDBJ whole genome shotgun (WGS) entry which is preliminary data.</text>
</comment>
<reference evidence="3" key="1">
    <citation type="journal article" date="2019" name="Int. J. Syst. Evol. Microbiol.">
        <title>The Global Catalogue of Microorganisms (GCM) 10K type strain sequencing project: providing services to taxonomists for standard genome sequencing and annotation.</title>
        <authorList>
            <consortium name="The Broad Institute Genomics Platform"/>
            <consortium name="The Broad Institute Genome Sequencing Center for Infectious Disease"/>
            <person name="Wu L."/>
            <person name="Ma J."/>
        </authorList>
    </citation>
    <scope>NUCLEOTIDE SEQUENCE [LARGE SCALE GENOMIC DNA]</scope>
    <source>
        <strain evidence="3">JCM 18303</strain>
    </source>
</reference>
<sequence>MTAALPPDPRKPAPLTDRERQLFAKIADEVRVDDADIMAQEGWIPIRLAFPVPLKPAALRALLVAGLLLGGLLLPPAWWSVLGMIFALFVVPCLVLGALWQEDD</sequence>
<dbReference type="EMBL" id="BAABJP010000030">
    <property type="protein sequence ID" value="GAA5164320.1"/>
    <property type="molecule type" value="Genomic_DNA"/>
</dbReference>
<protein>
    <recommendedName>
        <fullName evidence="4">DUF3040 domain-containing protein</fullName>
    </recommendedName>
</protein>
<keyword evidence="1" id="KW-0472">Membrane</keyword>